<keyword evidence="16" id="KW-1185">Reference proteome</keyword>
<dbReference type="PROSITE" id="PS52016">
    <property type="entry name" value="TONB_DEPENDENT_REC_3"/>
    <property type="match status" value="1"/>
</dbReference>
<dbReference type="EMBL" id="CP039393">
    <property type="protein sequence ID" value="QCD36655.1"/>
    <property type="molecule type" value="Genomic_DNA"/>
</dbReference>
<dbReference type="GO" id="GO:0015344">
    <property type="term" value="F:siderophore uptake transmembrane transporter activity"/>
    <property type="evidence" value="ECO:0007669"/>
    <property type="project" value="TreeGrafter"/>
</dbReference>
<evidence type="ECO:0000256" key="7">
    <source>
        <dbReference type="ARBA" id="ARBA00023136"/>
    </source>
</evidence>
<sequence length="620" mass="69351">MRNQLLSIVLSASSLVTFAGSLNDTIPLHEVQFIQPGKTNIELIPLNSMRITAEQINRSTETSLLPVLVNKVPGLFVTERGMAGYGVSGGSAGTINIRGVGQGNKVLFMINGLPNWAGIYGHSLADTYTTTEVDHLEVVRGPSSLLYGSNAMGGSVNIITRDQDRNGFQGRARMMWGTHATQRYGISLGYRHNKFQATAGAQYDRSKNNRPGSNFWLANEVAQIRYNASKNWNAGANINLTQSLARNPGATNEPLLSMWTHFFRGTAALYANNVYDRLRGGVQMYYSWGQHWVDDGYAPDAEPSDYIFRLSDFNRGFTAYETLNPWTGSDLSLGFDYKQYGGHAWNDLDEGGREEIIDRKETEVAGYLMLQQQLCEMMSVNAGVRLEHNTQFGNEWVPQAGFILHPVLNNTVKFSFSKGYRAPNLRELYLYRPANPNLNPEYMYNYDVEIRQRLLDGHLDMGLSLFFIDGKDMIQTSMVDGRPLNGNTGSFINKGVEFDATYIINRQWNANANYSYLHTSKPLLAAPRNKFNAEVNYNPGQFEFTAEVQSIWGLYTNVTSGTKNDYTLLNLRAAYNVDIAGICDAKIFVKGDNLTNKHYEINEGFPMPGATVMAGFEVKF</sequence>
<dbReference type="InterPro" id="IPR036942">
    <property type="entry name" value="Beta-barrel_TonB_sf"/>
</dbReference>
<dbReference type="InterPro" id="IPR012910">
    <property type="entry name" value="Plug_dom"/>
</dbReference>
<dbReference type="InterPro" id="IPR039426">
    <property type="entry name" value="TonB-dep_rcpt-like"/>
</dbReference>
<reference evidence="15 16" key="1">
    <citation type="submission" date="2019-02" db="EMBL/GenBank/DDBJ databases">
        <title>Isolation and identification of novel species under the genus Muribaculum.</title>
        <authorList>
            <person name="Miyake S."/>
            <person name="Ding Y."/>
            <person name="Low A."/>
            <person name="Soh M."/>
            <person name="Seedorf H."/>
        </authorList>
    </citation>
    <scope>NUCLEOTIDE SEQUENCE [LARGE SCALE GENOMIC DNA]</scope>
    <source>
        <strain evidence="15 16">TLL-A4</strain>
    </source>
</reference>
<keyword evidence="4 10" id="KW-0812">Transmembrane</keyword>
<dbReference type="Pfam" id="PF00593">
    <property type="entry name" value="TonB_dep_Rec_b-barrel"/>
    <property type="match status" value="1"/>
</dbReference>
<evidence type="ECO:0000256" key="2">
    <source>
        <dbReference type="ARBA" id="ARBA00022448"/>
    </source>
</evidence>
<dbReference type="SUPFAM" id="SSF56935">
    <property type="entry name" value="Porins"/>
    <property type="match status" value="1"/>
</dbReference>
<gene>
    <name evidence="15" type="ORF">E7746_12580</name>
</gene>
<protein>
    <submittedName>
        <fullName evidence="15">TonB-dependent receptor</fullName>
    </submittedName>
</protein>
<evidence type="ECO:0000256" key="9">
    <source>
        <dbReference type="ARBA" id="ARBA00023237"/>
    </source>
</evidence>
<feature type="chain" id="PRO_5020676403" evidence="12">
    <location>
        <begin position="20"/>
        <end position="620"/>
    </location>
</feature>
<dbReference type="InterPro" id="IPR000531">
    <property type="entry name" value="Beta-barrel_TonB"/>
</dbReference>
<dbReference type="PANTHER" id="PTHR30069">
    <property type="entry name" value="TONB-DEPENDENT OUTER MEMBRANE RECEPTOR"/>
    <property type="match status" value="1"/>
</dbReference>
<dbReference type="Gene3D" id="2.40.170.20">
    <property type="entry name" value="TonB-dependent receptor, beta-barrel domain"/>
    <property type="match status" value="1"/>
</dbReference>
<keyword evidence="2 10" id="KW-0813">Transport</keyword>
<keyword evidence="5 12" id="KW-0732">Signal</keyword>
<evidence type="ECO:0000256" key="1">
    <source>
        <dbReference type="ARBA" id="ARBA00004571"/>
    </source>
</evidence>
<feature type="domain" description="TonB-dependent receptor plug" evidence="14">
    <location>
        <begin position="50"/>
        <end position="154"/>
    </location>
</feature>
<dbReference type="KEGG" id="mgod:E7746_12580"/>
<proteinExistence type="inferred from homology"/>
<dbReference type="GO" id="GO:0009279">
    <property type="term" value="C:cell outer membrane"/>
    <property type="evidence" value="ECO:0007669"/>
    <property type="project" value="UniProtKB-SubCell"/>
</dbReference>
<evidence type="ECO:0000256" key="10">
    <source>
        <dbReference type="PROSITE-ProRule" id="PRU01360"/>
    </source>
</evidence>
<dbReference type="PANTHER" id="PTHR30069:SF29">
    <property type="entry name" value="HEMOGLOBIN AND HEMOGLOBIN-HAPTOGLOBIN-BINDING PROTEIN 1-RELATED"/>
    <property type="match status" value="1"/>
</dbReference>
<keyword evidence="7 10" id="KW-0472">Membrane</keyword>
<feature type="signal peptide" evidence="12">
    <location>
        <begin position="1"/>
        <end position="19"/>
    </location>
</feature>
<dbReference type="AlphaFoldDB" id="A0A4P7VR14"/>
<evidence type="ECO:0000313" key="15">
    <source>
        <dbReference type="EMBL" id="QCD36655.1"/>
    </source>
</evidence>
<organism evidence="15 16">
    <name type="scientific">Muribaculum gordoncarteri</name>
    <dbReference type="NCBI Taxonomy" id="2530390"/>
    <lineage>
        <taxon>Bacteria</taxon>
        <taxon>Pseudomonadati</taxon>
        <taxon>Bacteroidota</taxon>
        <taxon>Bacteroidia</taxon>
        <taxon>Bacteroidales</taxon>
        <taxon>Muribaculaceae</taxon>
        <taxon>Muribaculum</taxon>
    </lineage>
</organism>
<comment type="subcellular location">
    <subcellularLocation>
        <location evidence="1 10">Cell outer membrane</location>
        <topology evidence="1 10">Multi-pass membrane protein</topology>
    </subcellularLocation>
</comment>
<evidence type="ECO:0000256" key="3">
    <source>
        <dbReference type="ARBA" id="ARBA00022452"/>
    </source>
</evidence>
<dbReference type="Proteomes" id="UP000297031">
    <property type="component" value="Chromosome"/>
</dbReference>
<name>A0A4P7VR14_9BACT</name>
<evidence type="ECO:0000256" key="11">
    <source>
        <dbReference type="RuleBase" id="RU003357"/>
    </source>
</evidence>
<feature type="domain" description="TonB-dependent receptor-like beta-barrel" evidence="13">
    <location>
        <begin position="187"/>
        <end position="594"/>
    </location>
</feature>
<dbReference type="RefSeq" id="WP_136411026.1">
    <property type="nucleotide sequence ID" value="NZ_CP039393.1"/>
</dbReference>
<accession>A0A4P7VR14</accession>
<keyword evidence="9 10" id="KW-0998">Cell outer membrane</keyword>
<keyword evidence="6 11" id="KW-0798">TonB box</keyword>
<evidence type="ECO:0000313" key="16">
    <source>
        <dbReference type="Proteomes" id="UP000297031"/>
    </source>
</evidence>
<evidence type="ECO:0000256" key="12">
    <source>
        <dbReference type="SAM" id="SignalP"/>
    </source>
</evidence>
<dbReference type="InterPro" id="IPR037066">
    <property type="entry name" value="Plug_dom_sf"/>
</dbReference>
<comment type="similarity">
    <text evidence="10 11">Belongs to the TonB-dependent receptor family.</text>
</comment>
<evidence type="ECO:0000256" key="6">
    <source>
        <dbReference type="ARBA" id="ARBA00023077"/>
    </source>
</evidence>
<dbReference type="OrthoDB" id="9764669at2"/>
<keyword evidence="8 15" id="KW-0675">Receptor</keyword>
<evidence type="ECO:0000259" key="13">
    <source>
        <dbReference type="Pfam" id="PF00593"/>
    </source>
</evidence>
<evidence type="ECO:0000256" key="8">
    <source>
        <dbReference type="ARBA" id="ARBA00023170"/>
    </source>
</evidence>
<evidence type="ECO:0000256" key="4">
    <source>
        <dbReference type="ARBA" id="ARBA00022692"/>
    </source>
</evidence>
<dbReference type="Pfam" id="PF07715">
    <property type="entry name" value="Plug"/>
    <property type="match status" value="1"/>
</dbReference>
<dbReference type="Gene3D" id="2.170.130.10">
    <property type="entry name" value="TonB-dependent receptor, plug domain"/>
    <property type="match status" value="1"/>
</dbReference>
<evidence type="ECO:0000256" key="5">
    <source>
        <dbReference type="ARBA" id="ARBA00022729"/>
    </source>
</evidence>
<keyword evidence="3 10" id="KW-1134">Transmembrane beta strand</keyword>
<dbReference type="GO" id="GO:0044718">
    <property type="term" value="P:siderophore transmembrane transport"/>
    <property type="evidence" value="ECO:0007669"/>
    <property type="project" value="TreeGrafter"/>
</dbReference>
<evidence type="ECO:0000259" key="14">
    <source>
        <dbReference type="Pfam" id="PF07715"/>
    </source>
</evidence>